<comment type="caution">
    <text evidence="1">The sequence shown here is derived from an EMBL/GenBank/DDBJ whole genome shotgun (WGS) entry which is preliminary data.</text>
</comment>
<dbReference type="EMBL" id="AHNP02000007">
    <property type="protein sequence ID" value="EPG58375.1"/>
    <property type="molecule type" value="Genomic_DNA"/>
</dbReference>
<protein>
    <submittedName>
        <fullName evidence="1">Uncharacterized protein</fullName>
    </submittedName>
</protein>
<organism evidence="1 2">
    <name type="scientific">Leptospira borgpetersenii serovar Javanica str. UI 09931</name>
    <dbReference type="NCBI Taxonomy" id="1049767"/>
    <lineage>
        <taxon>Bacteria</taxon>
        <taxon>Pseudomonadati</taxon>
        <taxon>Spirochaetota</taxon>
        <taxon>Spirochaetia</taxon>
        <taxon>Leptospirales</taxon>
        <taxon>Leptospiraceae</taxon>
        <taxon>Leptospira</taxon>
    </lineage>
</organism>
<accession>A0AAV3JCC8</accession>
<gene>
    <name evidence="1" type="ORF">LEP1GSC103_3323</name>
</gene>
<reference evidence="1 2" key="1">
    <citation type="submission" date="2013-04" db="EMBL/GenBank/DDBJ databases">
        <authorList>
            <person name="Harkins D.M."/>
            <person name="Durkin A.S."/>
            <person name="Brinkac L.M."/>
            <person name="Haft D.H."/>
            <person name="Selengut J.D."/>
            <person name="Sanka R."/>
            <person name="DePew J."/>
            <person name="Purushe J."/>
            <person name="Chanthongthip A."/>
            <person name="Lattana O."/>
            <person name="Phetsouvanh R."/>
            <person name="Newton P.N."/>
            <person name="Vinetz J.M."/>
            <person name="Sutton G.G."/>
            <person name="Nierman W.C."/>
            <person name="Fouts D.E."/>
        </authorList>
    </citation>
    <scope>NUCLEOTIDE SEQUENCE [LARGE SCALE GENOMIC DNA]</scope>
    <source>
        <strain evidence="1 2">UI 09931</strain>
    </source>
</reference>
<name>A0AAV3JCC8_LEPBO</name>
<dbReference type="Proteomes" id="UP000014570">
    <property type="component" value="Unassembled WGS sequence"/>
</dbReference>
<sequence>MSPSKGTRTHGFYNPRKKSVSSRLGTARVIQNFVSIDVGEFWDEHWKAI</sequence>
<evidence type="ECO:0000313" key="2">
    <source>
        <dbReference type="Proteomes" id="UP000014570"/>
    </source>
</evidence>
<dbReference type="AlphaFoldDB" id="A0AAV3JCC8"/>
<evidence type="ECO:0000313" key="1">
    <source>
        <dbReference type="EMBL" id="EPG58375.1"/>
    </source>
</evidence>
<proteinExistence type="predicted"/>